<dbReference type="Gene3D" id="3.90.420.10">
    <property type="entry name" value="Oxidoreductase, molybdopterin-binding domain"/>
    <property type="match status" value="1"/>
</dbReference>
<dbReference type="RefSeq" id="WP_265688309.1">
    <property type="nucleotide sequence ID" value="NZ_JAKRRX010000088.1"/>
</dbReference>
<reference evidence="2" key="1">
    <citation type="submission" date="2022-02" db="EMBL/GenBank/DDBJ databases">
        <title>Vibrio sp. nov., a new bacterium isolated from Bohai sea, China.</title>
        <authorList>
            <person name="Yuan Y."/>
        </authorList>
    </citation>
    <scope>NUCLEOTIDE SEQUENCE</scope>
    <source>
        <strain evidence="2">DBSS07</strain>
    </source>
</reference>
<evidence type="ECO:0000313" key="3">
    <source>
        <dbReference type="Proteomes" id="UP001155586"/>
    </source>
</evidence>
<gene>
    <name evidence="2" type="ORF">MD483_14505</name>
</gene>
<dbReference type="Proteomes" id="UP001155586">
    <property type="component" value="Unassembled WGS sequence"/>
</dbReference>
<evidence type="ECO:0000256" key="1">
    <source>
        <dbReference type="SAM" id="SignalP"/>
    </source>
</evidence>
<feature type="signal peptide" evidence="1">
    <location>
        <begin position="1"/>
        <end position="19"/>
    </location>
</feature>
<dbReference type="InterPro" id="IPR036374">
    <property type="entry name" value="OxRdtase_Mopterin-bd_sf"/>
</dbReference>
<keyword evidence="3" id="KW-1185">Reference proteome</keyword>
<protein>
    <recommendedName>
        <fullName evidence="4">Oxidoreductase</fullName>
    </recommendedName>
</protein>
<name>A0A9X3CFQ9_9VIBR</name>
<comment type="caution">
    <text evidence="2">The sequence shown here is derived from an EMBL/GenBank/DDBJ whole genome shotgun (WGS) entry which is preliminary data.</text>
</comment>
<dbReference type="AlphaFoldDB" id="A0A9X3CFQ9"/>
<sequence>MPTRLFALATLVFSTLALALPAPEGDTVLWVNGNIGVTNIDSSAEFDLAMIDDLEQSEVKTNNHVVEEVTSYRGPKISSILEAVGAKGEHIKVIAWDDYVVTIPIADIDKYGVLLATHENDKRMTIDGKGPLFVVFPFTDYPELQNDLYYNWSVWQVMEIVVE</sequence>
<accession>A0A9X3CFQ9</accession>
<proteinExistence type="predicted"/>
<feature type="chain" id="PRO_5040873712" description="Oxidoreductase" evidence="1">
    <location>
        <begin position="20"/>
        <end position="163"/>
    </location>
</feature>
<evidence type="ECO:0000313" key="2">
    <source>
        <dbReference type="EMBL" id="MCW8335029.1"/>
    </source>
</evidence>
<dbReference type="EMBL" id="JAKRRX010000088">
    <property type="protein sequence ID" value="MCW8335029.1"/>
    <property type="molecule type" value="Genomic_DNA"/>
</dbReference>
<dbReference type="SUPFAM" id="SSF56524">
    <property type="entry name" value="Oxidoreductase molybdopterin-binding domain"/>
    <property type="match status" value="1"/>
</dbReference>
<organism evidence="2 3">
    <name type="scientific">Vibrio paucivorans</name>
    <dbReference type="NCBI Taxonomy" id="2829489"/>
    <lineage>
        <taxon>Bacteria</taxon>
        <taxon>Pseudomonadati</taxon>
        <taxon>Pseudomonadota</taxon>
        <taxon>Gammaproteobacteria</taxon>
        <taxon>Vibrionales</taxon>
        <taxon>Vibrionaceae</taxon>
        <taxon>Vibrio</taxon>
    </lineage>
</organism>
<evidence type="ECO:0008006" key="4">
    <source>
        <dbReference type="Google" id="ProtNLM"/>
    </source>
</evidence>
<keyword evidence="1" id="KW-0732">Signal</keyword>